<dbReference type="Proteomes" id="UP000232638">
    <property type="component" value="Chromosome"/>
</dbReference>
<name>A0A2K8U7Q5_9GAMM</name>
<accession>A0A2K8U7Q5</accession>
<reference evidence="2 3" key="1">
    <citation type="submission" date="2017-03" db="EMBL/GenBank/DDBJ databases">
        <title>Complete genome sequence of Candidatus 'Thiodictyon syntrophicum' sp. nov. strain Cad16T, a photolithoautotroph purple sulfur bacterium isolated from an alpine meromictic lake.</title>
        <authorList>
            <person name="Luedin S.M."/>
            <person name="Pothier J.F."/>
            <person name="Danza F."/>
            <person name="Storelli N."/>
            <person name="Wittwer M."/>
            <person name="Tonolla M."/>
        </authorList>
    </citation>
    <scope>NUCLEOTIDE SEQUENCE [LARGE SCALE GENOMIC DNA]</scope>
    <source>
        <strain evidence="2 3">Cad16T</strain>
    </source>
</reference>
<feature type="region of interest" description="Disordered" evidence="1">
    <location>
        <begin position="45"/>
        <end position="76"/>
    </location>
</feature>
<evidence type="ECO:0000256" key="1">
    <source>
        <dbReference type="SAM" id="MobiDB-lite"/>
    </source>
</evidence>
<protein>
    <submittedName>
        <fullName evidence="2">Uncharacterized protein</fullName>
    </submittedName>
</protein>
<gene>
    <name evidence="2" type="ORF">THSYN_11120</name>
</gene>
<evidence type="ECO:0000313" key="2">
    <source>
        <dbReference type="EMBL" id="AUB81449.1"/>
    </source>
</evidence>
<sequence>MDELCHCDVIRLPGAPPWRAGRAWPLGLTAAFLTPEQVRVLGEDPGYSVSDWDPGPAAATPAQSPAAAALRRKRSA</sequence>
<proteinExistence type="predicted"/>
<evidence type="ECO:0000313" key="3">
    <source>
        <dbReference type="Proteomes" id="UP000232638"/>
    </source>
</evidence>
<organism evidence="2 3">
    <name type="scientific">Candidatus Thiodictyon syntrophicum</name>
    <dbReference type="NCBI Taxonomy" id="1166950"/>
    <lineage>
        <taxon>Bacteria</taxon>
        <taxon>Pseudomonadati</taxon>
        <taxon>Pseudomonadota</taxon>
        <taxon>Gammaproteobacteria</taxon>
        <taxon>Chromatiales</taxon>
        <taxon>Chromatiaceae</taxon>
        <taxon>Thiodictyon</taxon>
    </lineage>
</organism>
<dbReference type="EMBL" id="CP020370">
    <property type="protein sequence ID" value="AUB81449.1"/>
    <property type="molecule type" value="Genomic_DNA"/>
</dbReference>
<dbReference type="KEGG" id="tsy:THSYN_11120"/>
<dbReference type="AlphaFoldDB" id="A0A2K8U7Q5"/>
<keyword evidence="3" id="KW-1185">Reference proteome</keyword>
<dbReference type="RefSeq" id="WP_100919221.1">
    <property type="nucleotide sequence ID" value="NZ_CP020370.1"/>
</dbReference>
<feature type="compositionally biased region" description="Low complexity" evidence="1">
    <location>
        <begin position="54"/>
        <end position="69"/>
    </location>
</feature>